<dbReference type="EMBL" id="GBXM01097503">
    <property type="protein sequence ID" value="JAH11074.1"/>
    <property type="molecule type" value="Transcribed_RNA"/>
</dbReference>
<reference evidence="1" key="1">
    <citation type="submission" date="2014-11" db="EMBL/GenBank/DDBJ databases">
        <authorList>
            <person name="Amaro Gonzalez C."/>
        </authorList>
    </citation>
    <scope>NUCLEOTIDE SEQUENCE</scope>
</reference>
<proteinExistence type="predicted"/>
<evidence type="ECO:0000313" key="1">
    <source>
        <dbReference type="EMBL" id="JAH11074.1"/>
    </source>
</evidence>
<organism evidence="1">
    <name type="scientific">Anguilla anguilla</name>
    <name type="common">European freshwater eel</name>
    <name type="synonym">Muraena anguilla</name>
    <dbReference type="NCBI Taxonomy" id="7936"/>
    <lineage>
        <taxon>Eukaryota</taxon>
        <taxon>Metazoa</taxon>
        <taxon>Chordata</taxon>
        <taxon>Craniata</taxon>
        <taxon>Vertebrata</taxon>
        <taxon>Euteleostomi</taxon>
        <taxon>Actinopterygii</taxon>
        <taxon>Neopterygii</taxon>
        <taxon>Teleostei</taxon>
        <taxon>Anguilliformes</taxon>
        <taxon>Anguillidae</taxon>
        <taxon>Anguilla</taxon>
    </lineage>
</organism>
<reference evidence="1" key="2">
    <citation type="journal article" date="2015" name="Fish Shellfish Immunol.">
        <title>Early steps in the European eel (Anguilla anguilla)-Vibrio vulnificus interaction in the gills: Role of the RtxA13 toxin.</title>
        <authorList>
            <person name="Callol A."/>
            <person name="Pajuelo D."/>
            <person name="Ebbesson L."/>
            <person name="Teles M."/>
            <person name="MacKenzie S."/>
            <person name="Amaro C."/>
        </authorList>
    </citation>
    <scope>NUCLEOTIDE SEQUENCE</scope>
</reference>
<name>A0A0E9Q2V1_ANGAN</name>
<accession>A0A0E9Q2V1</accession>
<sequence>MWMKRCCPFAVCIRLDGYLAQMFSLFYTVDSPVLI</sequence>
<dbReference type="AlphaFoldDB" id="A0A0E9Q2V1"/>
<protein>
    <submittedName>
        <fullName evidence="1">Uncharacterized protein</fullName>
    </submittedName>
</protein>